<gene>
    <name evidence="20" type="ORF">HF086_017561</name>
</gene>
<keyword evidence="11" id="KW-0206">Cytoskeleton</keyword>
<proteinExistence type="inferred from homology"/>
<evidence type="ECO:0000259" key="17">
    <source>
        <dbReference type="Pfam" id="PF12780"/>
    </source>
</evidence>
<dbReference type="GO" id="GO:0005524">
    <property type="term" value="F:ATP binding"/>
    <property type="evidence" value="ECO:0007669"/>
    <property type="project" value="UniProtKB-KW"/>
</dbReference>
<keyword evidence="6" id="KW-0677">Repeat</keyword>
<evidence type="ECO:0000256" key="7">
    <source>
        <dbReference type="ARBA" id="ARBA00022741"/>
    </source>
</evidence>
<evidence type="ECO:0000259" key="19">
    <source>
        <dbReference type="Pfam" id="PF18198"/>
    </source>
</evidence>
<keyword evidence="8" id="KW-0067">ATP-binding</keyword>
<dbReference type="Gene3D" id="1.20.920.30">
    <property type="match status" value="1"/>
</dbReference>
<feature type="domain" description="Dynein heavy chain linker" evidence="14">
    <location>
        <begin position="1"/>
        <end position="68"/>
    </location>
</feature>
<feature type="domain" description="Dynein heavy chain AAA module D4" evidence="17">
    <location>
        <begin position="893"/>
        <end position="980"/>
    </location>
</feature>
<evidence type="ECO:0000256" key="9">
    <source>
        <dbReference type="ARBA" id="ARBA00023054"/>
    </source>
</evidence>
<dbReference type="Pfam" id="PF12777">
    <property type="entry name" value="MT"/>
    <property type="match status" value="1"/>
</dbReference>
<comment type="similarity">
    <text evidence="2">Belongs to the dynein heavy chain family.</text>
</comment>
<dbReference type="PANTHER" id="PTHR45703:SF22">
    <property type="entry name" value="DYNEIN CYTOPLASMIC 2 HEAVY CHAIN 1"/>
    <property type="match status" value="1"/>
</dbReference>
<reference evidence="20" key="1">
    <citation type="journal article" date="2021" name="G3 (Bethesda)">
        <title>Genome and transcriptome analysis of the beet armyworm Spodoptera exigua reveals targets for pest control. .</title>
        <authorList>
            <person name="Simon S."/>
            <person name="Breeschoten T."/>
            <person name="Jansen H.J."/>
            <person name="Dirks R.P."/>
            <person name="Schranz M.E."/>
            <person name="Ros V.I.D."/>
        </authorList>
    </citation>
    <scope>NUCLEOTIDE SEQUENCE</scope>
    <source>
        <strain evidence="20">TB_SE_WUR_2020</strain>
    </source>
</reference>
<evidence type="ECO:0000259" key="16">
    <source>
        <dbReference type="Pfam" id="PF12777"/>
    </source>
</evidence>
<dbReference type="GO" id="GO:0005938">
    <property type="term" value="C:cell cortex"/>
    <property type="evidence" value="ECO:0007669"/>
    <property type="project" value="UniProtKB-ARBA"/>
</dbReference>
<dbReference type="Pfam" id="PF07728">
    <property type="entry name" value="AAA_5"/>
    <property type="match status" value="1"/>
</dbReference>
<dbReference type="InterPro" id="IPR042228">
    <property type="entry name" value="Dynein_linker_3"/>
</dbReference>
<dbReference type="InterPro" id="IPR024743">
    <property type="entry name" value="Dynein_HC_stalk"/>
</dbReference>
<dbReference type="GO" id="GO:0016887">
    <property type="term" value="F:ATP hydrolysis activity"/>
    <property type="evidence" value="ECO:0007669"/>
    <property type="project" value="InterPro"/>
</dbReference>
<dbReference type="Gene3D" id="1.20.920.20">
    <property type="match status" value="2"/>
</dbReference>
<dbReference type="SUPFAM" id="SSF52540">
    <property type="entry name" value="P-loop containing nucleoside triphosphate hydrolases"/>
    <property type="match status" value="2"/>
</dbReference>
<dbReference type="FunFam" id="3.40.50.300:FF:000996">
    <property type="entry name" value="Cytoplasmic dynein heavy chain"/>
    <property type="match status" value="1"/>
</dbReference>
<feature type="coiled-coil region" evidence="12">
    <location>
        <begin position="1215"/>
        <end position="1263"/>
    </location>
</feature>
<evidence type="ECO:0000256" key="12">
    <source>
        <dbReference type="SAM" id="Coils"/>
    </source>
</evidence>
<evidence type="ECO:0000259" key="18">
    <source>
        <dbReference type="Pfam" id="PF12781"/>
    </source>
</evidence>
<comment type="caution">
    <text evidence="20">The sequence shown here is derived from an EMBL/GenBank/DDBJ whole genome shotgun (WGS) entry which is preliminary data.</text>
</comment>
<dbReference type="Pfam" id="PF12780">
    <property type="entry name" value="AAA_8"/>
    <property type="match status" value="1"/>
</dbReference>
<evidence type="ECO:0000256" key="6">
    <source>
        <dbReference type="ARBA" id="ARBA00022737"/>
    </source>
</evidence>
<dbReference type="GO" id="GO:0030286">
    <property type="term" value="C:dynein complex"/>
    <property type="evidence" value="ECO:0007669"/>
    <property type="project" value="InterPro"/>
</dbReference>
<evidence type="ECO:0000259" key="14">
    <source>
        <dbReference type="Pfam" id="PF08393"/>
    </source>
</evidence>
<feature type="domain" description="ATPase dynein-related AAA" evidence="13">
    <location>
        <begin position="456"/>
        <end position="578"/>
    </location>
</feature>
<dbReference type="InterPro" id="IPR024317">
    <property type="entry name" value="Dynein_heavy_chain_D4_dom"/>
</dbReference>
<dbReference type="InterPro" id="IPR026983">
    <property type="entry name" value="DHC"/>
</dbReference>
<name>A0A922N0B0_SPOEX</name>
<feature type="domain" description="Dynein heavy chain hydrolytic ATP-binding dynein motor region" evidence="15">
    <location>
        <begin position="192"/>
        <end position="398"/>
    </location>
</feature>
<evidence type="ECO:0000256" key="3">
    <source>
        <dbReference type="ARBA" id="ARBA00022197"/>
    </source>
</evidence>
<dbReference type="InterPro" id="IPR041658">
    <property type="entry name" value="AAA_lid_11"/>
</dbReference>
<evidence type="ECO:0000259" key="13">
    <source>
        <dbReference type="Pfam" id="PF07728"/>
    </source>
</evidence>
<dbReference type="Gene3D" id="3.20.180.20">
    <property type="entry name" value="Dynein heavy chain, N-terminal domain 2"/>
    <property type="match status" value="1"/>
</dbReference>
<dbReference type="Gene3D" id="1.20.58.1120">
    <property type="match status" value="1"/>
</dbReference>
<dbReference type="Pfam" id="PF18198">
    <property type="entry name" value="AAA_lid_11"/>
    <property type="match status" value="1"/>
</dbReference>
<dbReference type="GO" id="GO:0030473">
    <property type="term" value="P:nuclear migration along microtubule"/>
    <property type="evidence" value="ECO:0007669"/>
    <property type="project" value="UniProtKB-ARBA"/>
</dbReference>
<dbReference type="InterPro" id="IPR013602">
    <property type="entry name" value="Dynein_heavy_linker"/>
</dbReference>
<accession>A0A922N0B0</accession>
<dbReference type="GO" id="GO:0045505">
    <property type="term" value="F:dynein intermediate chain binding"/>
    <property type="evidence" value="ECO:0007669"/>
    <property type="project" value="InterPro"/>
</dbReference>
<organism evidence="20 21">
    <name type="scientific">Spodoptera exigua</name>
    <name type="common">Beet armyworm</name>
    <name type="synonym">Noctua fulgens</name>
    <dbReference type="NCBI Taxonomy" id="7107"/>
    <lineage>
        <taxon>Eukaryota</taxon>
        <taxon>Metazoa</taxon>
        <taxon>Ecdysozoa</taxon>
        <taxon>Arthropoda</taxon>
        <taxon>Hexapoda</taxon>
        <taxon>Insecta</taxon>
        <taxon>Pterygota</taxon>
        <taxon>Neoptera</taxon>
        <taxon>Endopterygota</taxon>
        <taxon>Lepidoptera</taxon>
        <taxon>Glossata</taxon>
        <taxon>Ditrysia</taxon>
        <taxon>Noctuoidea</taxon>
        <taxon>Noctuidae</taxon>
        <taxon>Amphipyrinae</taxon>
        <taxon>Spodoptera</taxon>
    </lineage>
</organism>
<feature type="domain" description="Dynein heavy chain AAA lid" evidence="19">
    <location>
        <begin position="1702"/>
        <end position="1734"/>
    </location>
</feature>
<evidence type="ECO:0000256" key="5">
    <source>
        <dbReference type="ARBA" id="ARBA00022701"/>
    </source>
</evidence>
<keyword evidence="7" id="KW-0547">Nucleotide-binding</keyword>
<evidence type="ECO:0000313" key="20">
    <source>
        <dbReference type="EMBL" id="KAH9646032.1"/>
    </source>
</evidence>
<dbReference type="InterPro" id="IPR035699">
    <property type="entry name" value="AAA_6"/>
</dbReference>
<keyword evidence="4" id="KW-0963">Cytoplasm</keyword>
<evidence type="ECO:0000256" key="11">
    <source>
        <dbReference type="ARBA" id="ARBA00023212"/>
    </source>
</evidence>
<dbReference type="InterPro" id="IPR042219">
    <property type="entry name" value="AAA_lid_11_sf"/>
</dbReference>
<keyword evidence="5" id="KW-0493">Microtubule</keyword>
<dbReference type="InterPro" id="IPR035706">
    <property type="entry name" value="AAA_9"/>
</dbReference>
<dbReference type="GO" id="GO:0008569">
    <property type="term" value="F:minus-end-directed microtubule motor activity"/>
    <property type="evidence" value="ECO:0007669"/>
    <property type="project" value="UniProtKB-ARBA"/>
</dbReference>
<dbReference type="GO" id="GO:1902850">
    <property type="term" value="P:microtubule cytoskeleton organization involved in mitosis"/>
    <property type="evidence" value="ECO:0007669"/>
    <property type="project" value="UniProtKB-ARBA"/>
</dbReference>
<protein>
    <recommendedName>
        <fullName evidence="3">Dynein heavy chain, cytoplasmic</fullName>
    </recommendedName>
</protein>
<evidence type="ECO:0000256" key="2">
    <source>
        <dbReference type="ARBA" id="ARBA00008887"/>
    </source>
</evidence>
<evidence type="ECO:0000256" key="8">
    <source>
        <dbReference type="ARBA" id="ARBA00022840"/>
    </source>
</evidence>
<dbReference type="Proteomes" id="UP000814243">
    <property type="component" value="Unassembled WGS sequence"/>
</dbReference>
<dbReference type="GO" id="GO:0000070">
    <property type="term" value="P:mitotic sister chromatid segregation"/>
    <property type="evidence" value="ECO:0007669"/>
    <property type="project" value="UniProtKB-ARBA"/>
</dbReference>
<dbReference type="Gene3D" id="1.10.8.720">
    <property type="entry name" value="Region D6 of dynein motor"/>
    <property type="match status" value="1"/>
</dbReference>
<evidence type="ECO:0000256" key="1">
    <source>
        <dbReference type="ARBA" id="ARBA00004245"/>
    </source>
</evidence>
<sequence length="1815" mass="201622">MQTHLKKLFPGITGVRLGPGDMSITALCSHYGETFQLDHPVDIDCPVEVWLKNLEAEMRASLKNMTLKCVVTNSLQEQDPFSLPTQVLCLAQNIRFTEQAEKAITSKELHKLKANIEKENSYYASAEIEDESERRKRQALILQCAHYLSVIRILIDNNIVSTGDWLWQKQLRFYLLSTKEVVAKMGLAQISYSYEYLGVNTGQFVRTELADDCFFILTQSLHLGLVGNPFGPAGTGKTESVKALGGLVGRLVLIFNCDEAMDVECMGRLLSGLALCGAWGCFDEFNRLTAHTLAGVSHQLSSLLAAITERSSGSQPTALLNGKQVTVSEWCGVAATMNPAGRGYGGRRTLPSALQRVLRPVAMLQPRPDVLAAHLLAAACVPDADLLARDLHNVFTLARFENILSLVFADVPTEESSSDPINSALETSVNSLKLVHNKHQIQKCVELYEQMQQRMGVVIVGPPGSGKTTIRQLLKSALALQGKNVVEYIICPKAMSREWLLGHIEHDTRQWTDGVISYTALEISNQPSEWIEALNSVLDDNRLLTLPSGWRIQFGSNVNFLFETHSLEHASPATVSRMGIILLSDDESCDLDVLEAWMHKADFDNEAVKMALPLLQQVIKRCIQWLTDHKGDLALKLHNITVLIQHNGFWTRGSDEEGGSGTQWCQVSRLRVLATATTLTAISPRLAAALELRALSEPDDEELLEILTHYLRNSVDKGIPFKDITNLADKLLAMYKEVTETFYDRSHYKWNASHLRKLCENVKWYSPTNTEQLIMAISAEANFMFRERLISDEEKSTFSSISRKHLNVNNEAMYFACKLRGDGVYLEHTDYTDWHHRTELLINQCLSEHEHNVFGETGAEVCSELALLCPAMARSALTSAAEGKRTLALIREGAANIKEHLGIVICLDKSQENLSDLMEKYPLLYNDGTIIWLESWTDDTLRQWPRLLVQRLLKENAVDTSKEQLDALPIDGFVNIHKSIDVEWKKAPCRYVNFIRTYYNIINRKKAALVQRQTMLSRQAAQQEAELRAAQAAADRALQQMAATVSAHTHRKDDMQALQRNIQLENEKLQAQKKEIEAELAAVEPIIAAARSAVGDIRPESLSEVRSLRAPPEVVRDVLEGVLRLMGIADTSWHSMKNFLSKRGVKEDIRCLDASQISPAALASVQKLLESRGGSFEPATAKRASAACAPLAAWVRANLHYAAALRRVQPLQAHQARLHKNLTDAEQQMAALSTDLSTVEERVAALQEQLGQNTREAAALELRLAQANATITTATGLIDQLAHEYQAWQNDFLESQKCGFTPLLVDPDGEGLTWLKNTLADSQCDFVSQRSEKLMTTMQYAFRLGRTVVVSNVDSVQGACTSAPSVQGAARLLLQSGAAAALPPHVAATLSPLYFTPTLHALTDQLVNYALQQQNPELHEKSREIKLKKATLQKQQHELQENLLRELSNKSDILQDAGVLASLSKTRATNDTIVEALAAAKEVEEASRAACNMYEAAAKKTALLALATNGLATRWPLIALPVDAVLDVFVDAVRRKSNQTNINNEEVIKYVTRKIVERVLLSLHKKDKYVVVLYLLKQVYEDLIPNELWQIFIGNQDLMEDVGDGNEIKNKYAWIPKDCIKKIAILKVAIEQGRSAWEEALESCRSGTWLAIVVGASPFTNDLQAFITAYLETPAPEGVKNNIMGTLYAWGGYTADANTVRLHAALAFFHALVQERRAYIPQGWSQWYAWEWGEAVAGARAVRGGAEGRGVCALYGARVCCAGDARVLAALRRRALPAAAAAPRWAPPPLKHPLPYSTSLRVNSTHCKTSLHLFF</sequence>
<feature type="domain" description="Dynein heavy chain coiled coil stalk" evidence="16">
    <location>
        <begin position="1017"/>
        <end position="1291"/>
    </location>
</feature>
<dbReference type="Pfam" id="PF12774">
    <property type="entry name" value="AAA_6"/>
    <property type="match status" value="1"/>
</dbReference>
<dbReference type="Gene3D" id="3.40.50.300">
    <property type="entry name" value="P-loop containing nucleotide triphosphate hydrolases"/>
    <property type="match status" value="3"/>
</dbReference>
<dbReference type="Pfam" id="PF08393">
    <property type="entry name" value="DHC_N2"/>
    <property type="match status" value="1"/>
</dbReference>
<dbReference type="PANTHER" id="PTHR45703">
    <property type="entry name" value="DYNEIN HEAVY CHAIN"/>
    <property type="match status" value="1"/>
</dbReference>
<feature type="coiled-coil region" evidence="12">
    <location>
        <begin position="1020"/>
        <end position="1084"/>
    </location>
</feature>
<keyword evidence="10" id="KW-0505">Motor protein</keyword>
<evidence type="ECO:0000256" key="4">
    <source>
        <dbReference type="ARBA" id="ARBA00022490"/>
    </source>
</evidence>
<dbReference type="Pfam" id="PF12781">
    <property type="entry name" value="AAA_9"/>
    <property type="match status" value="1"/>
</dbReference>
<evidence type="ECO:0000313" key="21">
    <source>
        <dbReference type="Proteomes" id="UP000814243"/>
    </source>
</evidence>
<comment type="subcellular location">
    <subcellularLocation>
        <location evidence="1">Cytoplasm</location>
        <location evidence="1">Cytoskeleton</location>
    </subcellularLocation>
</comment>
<keyword evidence="9 12" id="KW-0175">Coiled coil</keyword>
<evidence type="ECO:0000259" key="15">
    <source>
        <dbReference type="Pfam" id="PF12774"/>
    </source>
</evidence>
<dbReference type="GO" id="GO:0000235">
    <property type="term" value="C:astral microtubule"/>
    <property type="evidence" value="ECO:0007669"/>
    <property type="project" value="UniProtKB-ARBA"/>
</dbReference>
<dbReference type="EMBL" id="JACEFF010000002">
    <property type="protein sequence ID" value="KAH9646032.1"/>
    <property type="molecule type" value="Genomic_DNA"/>
</dbReference>
<feature type="domain" description="Dynein heavy chain ATP-binding dynein motor region" evidence="18">
    <location>
        <begin position="1380"/>
        <end position="1473"/>
    </location>
</feature>
<evidence type="ECO:0000256" key="10">
    <source>
        <dbReference type="ARBA" id="ARBA00023175"/>
    </source>
</evidence>
<dbReference type="GO" id="GO:0051959">
    <property type="term" value="F:dynein light intermediate chain binding"/>
    <property type="evidence" value="ECO:0007669"/>
    <property type="project" value="InterPro"/>
</dbReference>
<dbReference type="InterPro" id="IPR027417">
    <property type="entry name" value="P-loop_NTPase"/>
</dbReference>
<dbReference type="InterPro" id="IPR011704">
    <property type="entry name" value="ATPase_dyneun-rel_AAA"/>
</dbReference>